<comment type="caution">
    <text evidence="16">The sequence shown here is derived from an EMBL/GenBank/DDBJ whole genome shotgun (WGS) entry which is preliminary data.</text>
</comment>
<feature type="transmembrane region" description="Helical" evidence="14">
    <location>
        <begin position="504"/>
        <end position="522"/>
    </location>
</feature>
<dbReference type="Gene3D" id="3.40.50.2300">
    <property type="match status" value="2"/>
</dbReference>
<keyword evidence="7 13" id="KW-0406">Ion transport</keyword>
<evidence type="ECO:0000313" key="16">
    <source>
        <dbReference type="EMBL" id="KAH0760275.1"/>
    </source>
</evidence>
<dbReference type="PIRSF" id="PIRSF037090">
    <property type="entry name" value="Iontro_Glu-like_rcpt_pln"/>
    <property type="match status" value="1"/>
</dbReference>
<keyword evidence="11 13" id="KW-1071">Ligand-gated ion channel</keyword>
<evidence type="ECO:0000256" key="7">
    <source>
        <dbReference type="ARBA" id="ARBA00023065"/>
    </source>
</evidence>
<organism evidence="16 17">
    <name type="scientific">Solanum tuberosum</name>
    <name type="common">Potato</name>
    <dbReference type="NCBI Taxonomy" id="4113"/>
    <lineage>
        <taxon>Eukaryota</taxon>
        <taxon>Viridiplantae</taxon>
        <taxon>Streptophyta</taxon>
        <taxon>Embryophyta</taxon>
        <taxon>Tracheophyta</taxon>
        <taxon>Spermatophyta</taxon>
        <taxon>Magnoliopsida</taxon>
        <taxon>eudicotyledons</taxon>
        <taxon>Gunneridae</taxon>
        <taxon>Pentapetalae</taxon>
        <taxon>asterids</taxon>
        <taxon>lamiids</taxon>
        <taxon>Solanales</taxon>
        <taxon>Solanaceae</taxon>
        <taxon>Solanoideae</taxon>
        <taxon>Solaneae</taxon>
        <taxon>Solanum</taxon>
    </lineage>
</organism>
<feature type="transmembrane region" description="Helical" evidence="14">
    <location>
        <begin position="534"/>
        <end position="553"/>
    </location>
</feature>
<evidence type="ECO:0000256" key="2">
    <source>
        <dbReference type="ARBA" id="ARBA00008685"/>
    </source>
</evidence>
<dbReference type="InterPro" id="IPR001828">
    <property type="entry name" value="ANF_lig-bd_rcpt"/>
</dbReference>
<evidence type="ECO:0000259" key="15">
    <source>
        <dbReference type="SMART" id="SM00079"/>
    </source>
</evidence>
<dbReference type="Pfam" id="PF00060">
    <property type="entry name" value="Lig_chan"/>
    <property type="match status" value="1"/>
</dbReference>
<feature type="domain" description="Ionotropic glutamate receptor C-terminal" evidence="15">
    <location>
        <begin position="383"/>
        <end position="721"/>
    </location>
</feature>
<comment type="subcellular location">
    <subcellularLocation>
        <location evidence="1">Membrane</location>
        <topology evidence="1">Multi-pass membrane protein</topology>
    </subcellularLocation>
</comment>
<dbReference type="Gene3D" id="3.40.190.10">
    <property type="entry name" value="Periplasmic binding protein-like II"/>
    <property type="match status" value="2"/>
</dbReference>
<name>A0ABQ7V860_SOLTU</name>
<evidence type="ECO:0000256" key="8">
    <source>
        <dbReference type="ARBA" id="ARBA00023136"/>
    </source>
</evidence>
<evidence type="ECO:0000256" key="10">
    <source>
        <dbReference type="ARBA" id="ARBA00023180"/>
    </source>
</evidence>
<keyword evidence="10" id="KW-0325">Glycoprotein</keyword>
<dbReference type="Gene3D" id="1.10.287.70">
    <property type="match status" value="1"/>
</dbReference>
<dbReference type="InterPro" id="IPR028082">
    <property type="entry name" value="Peripla_BP_I"/>
</dbReference>
<dbReference type="SMART" id="SM00079">
    <property type="entry name" value="PBPe"/>
    <property type="match status" value="1"/>
</dbReference>
<dbReference type="InterPro" id="IPR015683">
    <property type="entry name" value="Ionotropic_Glu_rcpt"/>
</dbReference>
<dbReference type="InterPro" id="IPR017103">
    <property type="entry name" value="Iontropic_Glu_rcpt_pln"/>
</dbReference>
<dbReference type="EMBL" id="JAIVGD010000015">
    <property type="protein sequence ID" value="KAH0760275.1"/>
    <property type="molecule type" value="Genomic_DNA"/>
</dbReference>
<evidence type="ECO:0000256" key="9">
    <source>
        <dbReference type="ARBA" id="ARBA00023170"/>
    </source>
</evidence>
<accession>A0ABQ7V860</accession>
<evidence type="ECO:0000256" key="14">
    <source>
        <dbReference type="SAM" id="Phobius"/>
    </source>
</evidence>
<evidence type="ECO:0000256" key="4">
    <source>
        <dbReference type="ARBA" id="ARBA00022692"/>
    </source>
</evidence>
<keyword evidence="6 14" id="KW-1133">Transmembrane helix</keyword>
<evidence type="ECO:0000256" key="13">
    <source>
        <dbReference type="PIRNR" id="PIRNR037090"/>
    </source>
</evidence>
<evidence type="ECO:0000256" key="5">
    <source>
        <dbReference type="ARBA" id="ARBA00022729"/>
    </source>
</evidence>
<dbReference type="SUPFAM" id="SSF53850">
    <property type="entry name" value="Periplasmic binding protein-like II"/>
    <property type="match status" value="1"/>
</dbReference>
<comment type="function">
    <text evidence="13">Glutamate-gated receptor that probably acts as non-selective cation channel.</text>
</comment>
<dbReference type="CDD" id="cd13686">
    <property type="entry name" value="GluR_Plant"/>
    <property type="match status" value="1"/>
</dbReference>
<feature type="transmembrane region" description="Helical" evidence="14">
    <location>
        <begin position="565"/>
        <end position="589"/>
    </location>
</feature>
<keyword evidence="9 13" id="KW-0675">Receptor</keyword>
<proteinExistence type="inferred from homology"/>
<evidence type="ECO:0000256" key="12">
    <source>
        <dbReference type="ARBA" id="ARBA00023303"/>
    </source>
</evidence>
<gene>
    <name evidence="16" type="ORF">KY290_023768</name>
</gene>
<evidence type="ECO:0000256" key="3">
    <source>
        <dbReference type="ARBA" id="ARBA00022448"/>
    </source>
</evidence>
<dbReference type="InterPro" id="IPR001320">
    <property type="entry name" value="Iontro_rcpt_C"/>
</dbReference>
<keyword evidence="8 13" id="KW-0472">Membrane</keyword>
<protein>
    <recommendedName>
        <fullName evidence="13">Glutamate receptor</fullName>
    </recommendedName>
</protein>
<evidence type="ECO:0000256" key="11">
    <source>
        <dbReference type="ARBA" id="ARBA00023286"/>
    </source>
</evidence>
<evidence type="ECO:0000256" key="6">
    <source>
        <dbReference type="ARBA" id="ARBA00022989"/>
    </source>
</evidence>
<evidence type="ECO:0000256" key="1">
    <source>
        <dbReference type="ARBA" id="ARBA00004141"/>
    </source>
</evidence>
<keyword evidence="12 13" id="KW-0407">Ion channel</keyword>
<dbReference type="PANTHER" id="PTHR18966">
    <property type="entry name" value="IONOTROPIC GLUTAMATE RECEPTOR"/>
    <property type="match status" value="1"/>
</dbReference>
<keyword evidence="4 14" id="KW-0812">Transmembrane</keyword>
<keyword evidence="17" id="KW-1185">Reference proteome</keyword>
<dbReference type="SUPFAM" id="SSF53822">
    <property type="entry name" value="Periplasmic binding protein-like I"/>
    <property type="match status" value="1"/>
</dbReference>
<feature type="transmembrane region" description="Helical" evidence="14">
    <location>
        <begin position="745"/>
        <end position="764"/>
    </location>
</feature>
<keyword evidence="3 13" id="KW-0813">Transport</keyword>
<evidence type="ECO:0000313" key="17">
    <source>
        <dbReference type="Proteomes" id="UP000826656"/>
    </source>
</evidence>
<keyword evidence="5" id="KW-0732">Signal</keyword>
<comment type="similarity">
    <text evidence="2 13">Belongs to the glutamate-gated ion channel (TC 1.A.10.1) family.</text>
</comment>
<sequence>MKNRNVGHQTVTSPSTYLANKKQAHAILGPLTHQEAALFSDFDDEAYKGIPIISLHPASTYSTVLLTESPSLIQMSNNVEFKMQCFAALIGHFKWRKVIALYEISNSFSNMNSGLITHLSDSLKVVDSSVEYHLAFPPLFSLSDSKSFIQKELVKLKTKNVKVFVVLQCSLDFGLVLFEMANEMGMMGENYVWIISNNMASLLDSVEPSVLLNMQGVIGFKANVNEKTECFREFNAKFRKKYRSQYPEEEGYPSPSSYALKAYDATWATAKAMQKLSGSNSSDLVKSILLSDFEGLSGKVSFKNGMLYQKPTFRIINVIGKSYREVSFWSPEFGFSEVLGELNGVKLKIGNGLGGTLGSIVWPGGTQTVPKGWTIGGLEKPLRIGVPARSAFTQFVKVKFNQETNETLIGGFSVHVFQAVVRELPYYLPYNLVPFYGTYDEMVVGVSNKNLDAAVGDTSILAERYEYAEFSQPYIDSGLVMIVTERPRLSKLYFIAIKAFKLKLWILLAVMSMSTGVVIWLNEYVNDNPDFSGSFPQLIGSMLWFSVTVLSFSQRELIRSNLSRLVLTTWLCVVVIVTACFTALLSSIMTVPRLEPSVLNVDYLLRTNAAVGCNNKSFIIKYLVNLQFKPENIKQISSINDYPNAFEKGEISAAFFVVPHAKVFLAKFCKGYTKSGPVYKLGGFGFVFPKGSPLAVDISEAVLKVSQSGEIRQLEEQMLISSNCSSSSAVEHDPGLGPELFSGPLLISAVICGIVFLISIARLVRKHWLYLSSIIANSANVVLRWASLVLTQCYTRIVGSRSVKDSNNVIEQRPNNQQNVEITEVF</sequence>
<dbReference type="Proteomes" id="UP000826656">
    <property type="component" value="Unassembled WGS sequence"/>
</dbReference>
<reference evidence="16 17" key="1">
    <citation type="journal article" date="2021" name="bioRxiv">
        <title>Chromosome-scale and haplotype-resolved genome assembly of a tetraploid potato cultivar.</title>
        <authorList>
            <person name="Sun H."/>
            <person name="Jiao W.-B."/>
            <person name="Krause K."/>
            <person name="Campoy J.A."/>
            <person name="Goel M."/>
            <person name="Folz-Donahue K."/>
            <person name="Kukat C."/>
            <person name="Huettel B."/>
            <person name="Schneeberger K."/>
        </authorList>
    </citation>
    <scope>NUCLEOTIDE SEQUENCE [LARGE SCALE GENOMIC DNA]</scope>
    <source>
        <strain evidence="16">SolTubOtavaFocal</strain>
        <tissue evidence="16">Leaves</tissue>
    </source>
</reference>
<dbReference type="Pfam" id="PF01094">
    <property type="entry name" value="ANF_receptor"/>
    <property type="match status" value="1"/>
</dbReference>